<dbReference type="PANTHER" id="PTHR30373">
    <property type="entry name" value="UPF0603 PROTEIN YGCG"/>
    <property type="match status" value="1"/>
</dbReference>
<accession>A0ABT3LBY8</accession>
<dbReference type="Gene3D" id="3.10.310.50">
    <property type="match status" value="1"/>
</dbReference>
<name>A0ABT3LBY8_9CYAN</name>
<gene>
    <name evidence="3" type="ORF">K4A83_22680</name>
</gene>
<evidence type="ECO:0000259" key="2">
    <source>
        <dbReference type="Pfam" id="PF04536"/>
    </source>
</evidence>
<evidence type="ECO:0000256" key="1">
    <source>
        <dbReference type="SAM" id="Phobius"/>
    </source>
</evidence>
<keyword evidence="4" id="KW-1185">Reference proteome</keyword>
<evidence type="ECO:0000313" key="3">
    <source>
        <dbReference type="EMBL" id="MCW6039031.1"/>
    </source>
</evidence>
<feature type="domain" description="TPM" evidence="2">
    <location>
        <begin position="53"/>
        <end position="178"/>
    </location>
</feature>
<dbReference type="EMBL" id="JAIHOM010000245">
    <property type="protein sequence ID" value="MCW6039031.1"/>
    <property type="molecule type" value="Genomic_DNA"/>
</dbReference>
<reference evidence="3 4" key="1">
    <citation type="submission" date="2021-08" db="EMBL/GenBank/DDBJ databases">
        <title>Draft genome sequence of Spirulina subsalsa with high tolerance to salinity and hype-accumulation of phycocyanin.</title>
        <authorList>
            <person name="Pei H."/>
            <person name="Jiang L."/>
        </authorList>
    </citation>
    <scope>NUCLEOTIDE SEQUENCE [LARGE SCALE GENOMIC DNA]</scope>
    <source>
        <strain evidence="3 4">FACHB-351</strain>
    </source>
</reference>
<proteinExistence type="predicted"/>
<organism evidence="3 4">
    <name type="scientific">Spirulina subsalsa FACHB-351</name>
    <dbReference type="NCBI Taxonomy" id="234711"/>
    <lineage>
        <taxon>Bacteria</taxon>
        <taxon>Bacillati</taxon>
        <taxon>Cyanobacteriota</taxon>
        <taxon>Cyanophyceae</taxon>
        <taxon>Spirulinales</taxon>
        <taxon>Spirulinaceae</taxon>
        <taxon>Spirulina</taxon>
    </lineage>
</organism>
<dbReference type="RefSeq" id="WP_265266985.1">
    <property type="nucleotide sequence ID" value="NZ_JAIHOM010000245.1"/>
</dbReference>
<dbReference type="PANTHER" id="PTHR30373:SF2">
    <property type="entry name" value="UPF0603 PROTEIN YGCG"/>
    <property type="match status" value="1"/>
</dbReference>
<sequence length="240" mass="26007">MKTFVSKIAPKRAGLQGVLLTLCVVILSFGMALPALATGLYSFPTQPSSETWVFDNADEISRVSEGKVNKALSQLAQNTGNEVRFVVIRRLDYGETMEGLTDKLFEQWFPTPEARANQTLLVLDTLTKNTAIRVGEGLEDLLSDDIAQSVATETLQAPLREGNKFNQALLDASDRLLAVLSGEPDPGPPEIAQTLNVEGTFTAAEDTDARSATVWVVVLLIVATIIPMATYFAYVGFPGR</sequence>
<feature type="transmembrane region" description="Helical" evidence="1">
    <location>
        <begin position="214"/>
        <end position="237"/>
    </location>
</feature>
<dbReference type="Proteomes" id="UP001526426">
    <property type="component" value="Unassembled WGS sequence"/>
</dbReference>
<keyword evidence="1" id="KW-0472">Membrane</keyword>
<keyword evidence="1" id="KW-0812">Transmembrane</keyword>
<dbReference type="NCBIfam" id="NF047379">
    <property type="entry name" value="photo_II_Psb32"/>
    <property type="match status" value="1"/>
</dbReference>
<comment type="caution">
    <text evidence="3">The sequence shown here is derived from an EMBL/GenBank/DDBJ whole genome shotgun (WGS) entry which is preliminary data.</text>
</comment>
<dbReference type="Pfam" id="PF04536">
    <property type="entry name" value="TPM_phosphatase"/>
    <property type="match status" value="1"/>
</dbReference>
<keyword evidence="1" id="KW-1133">Transmembrane helix</keyword>
<dbReference type="InterPro" id="IPR007621">
    <property type="entry name" value="TPM_dom"/>
</dbReference>
<protein>
    <submittedName>
        <fullName evidence="3">TPM domain-containing protein</fullName>
    </submittedName>
</protein>
<evidence type="ECO:0000313" key="4">
    <source>
        <dbReference type="Proteomes" id="UP001526426"/>
    </source>
</evidence>